<name>A0A2X3KIT2_9BACT</name>
<proteinExistence type="predicted"/>
<dbReference type="SMART" id="SM00849">
    <property type="entry name" value="Lactamase_B"/>
    <property type="match status" value="1"/>
</dbReference>
<dbReference type="Pfam" id="PF07521">
    <property type="entry name" value="RMMBL"/>
    <property type="match status" value="1"/>
</dbReference>
<keyword evidence="4" id="KW-0540">Nuclease</keyword>
<sequence length="442" mass="48527">MKLTFAGAAGTVTGSCFHLEVGDLRILIDCGMFQGPPELEARNTAPFPFDPKGVDWLVLTHGHLDHLGLVPRLFREGFRGRGICTRPTRDIAHAMLMDAARIQEEEGEDALYTAADALASLDLFGTQLEYGEEIALNGDVRLRFHDAGHILGAAFVELHAEGKTVVFSGDLGNRGKPLVEDPSYPPKADIVVLESTYGNREHPPLEASVAELRDAIVDALAAGGNVVIPSFALERTQEVLYLLFRLWQERRIPSCPIYLDSPLATQATRIFERYSERFPSPARRLFQRREDPFDFELLEYTLTRQASKKIGEDSGAIIIAGSGMCTGGRVLYHLRDNLPRPESALVFVGYQAMGTLGREIADGASRVEILGSIVPVRASVHKIEGLSAHADLPILVDWTLHADPREVFLVHGEPPAFDSLAARLASAGCRTHIADWHETVPL</sequence>
<dbReference type="Pfam" id="PF10996">
    <property type="entry name" value="Beta-Casp"/>
    <property type="match status" value="1"/>
</dbReference>
<dbReference type="KEGG" id="bana:BARAN1_0487"/>
<dbReference type="PANTHER" id="PTHR11203:SF37">
    <property type="entry name" value="INTEGRATOR COMPLEX SUBUNIT 11"/>
    <property type="match status" value="1"/>
</dbReference>
<reference evidence="5" key="1">
    <citation type="submission" date="2018-05" db="EMBL/GenBank/DDBJ databases">
        <authorList>
            <person name="Hao L."/>
        </authorList>
    </citation>
    <scope>NUCLEOTIDE SEQUENCE [LARGE SCALE GENOMIC DNA]</scope>
</reference>
<dbReference type="AlphaFoldDB" id="A0A2X3KIT2"/>
<dbReference type="InterPro" id="IPR036866">
    <property type="entry name" value="RibonucZ/Hydroxyglut_hydro"/>
</dbReference>
<dbReference type="RefSeq" id="WP_122030715.1">
    <property type="nucleotide sequence ID" value="NZ_LS483254.1"/>
</dbReference>
<keyword evidence="5" id="KW-1185">Reference proteome</keyword>
<dbReference type="Proteomes" id="UP000249818">
    <property type="component" value="Chromosome BARAN1"/>
</dbReference>
<dbReference type="OrthoDB" id="9803916at2"/>
<dbReference type="InterPro" id="IPR022712">
    <property type="entry name" value="Beta_Casp"/>
</dbReference>
<dbReference type="Gene3D" id="3.60.15.10">
    <property type="entry name" value="Ribonuclease Z/Hydroxyacylglutathione hydrolase-like"/>
    <property type="match status" value="1"/>
</dbReference>
<dbReference type="PANTHER" id="PTHR11203">
    <property type="entry name" value="CLEAVAGE AND POLYADENYLATION SPECIFICITY FACTOR FAMILY MEMBER"/>
    <property type="match status" value="1"/>
</dbReference>
<dbReference type="InterPro" id="IPR050698">
    <property type="entry name" value="MBL"/>
</dbReference>
<gene>
    <name evidence="4" type="ORF">BARAN1_0487</name>
</gene>
<feature type="domain" description="Metallo-beta-lactamase" evidence="2">
    <location>
        <begin position="13"/>
        <end position="220"/>
    </location>
</feature>
<evidence type="ECO:0000313" key="4">
    <source>
        <dbReference type="EMBL" id="SQD92511.1"/>
    </source>
</evidence>
<evidence type="ECO:0000256" key="1">
    <source>
        <dbReference type="ARBA" id="ARBA00022801"/>
    </source>
</evidence>
<dbReference type="GO" id="GO:0004527">
    <property type="term" value="F:exonuclease activity"/>
    <property type="evidence" value="ECO:0007669"/>
    <property type="project" value="UniProtKB-KW"/>
</dbReference>
<dbReference type="CDD" id="cd16295">
    <property type="entry name" value="TTHA0252-CPSF-like_MBL-fold"/>
    <property type="match status" value="1"/>
</dbReference>
<dbReference type="PROSITE" id="PS51257">
    <property type="entry name" value="PROKAR_LIPOPROTEIN"/>
    <property type="match status" value="1"/>
</dbReference>
<dbReference type="Pfam" id="PF00753">
    <property type="entry name" value="Lactamase_B"/>
    <property type="match status" value="1"/>
</dbReference>
<protein>
    <submittedName>
        <fullName evidence="4">Exonuclease/RNA metabolizing enzyme, metallo-beta-lactamase family</fullName>
    </submittedName>
</protein>
<dbReference type="Gene3D" id="3.40.50.10890">
    <property type="match status" value="1"/>
</dbReference>
<keyword evidence="4" id="KW-0269">Exonuclease</keyword>
<feature type="domain" description="Beta-Casp" evidence="3">
    <location>
        <begin position="236"/>
        <end position="360"/>
    </location>
</feature>
<evidence type="ECO:0000259" key="3">
    <source>
        <dbReference type="SMART" id="SM01027"/>
    </source>
</evidence>
<accession>A0A2X3KIT2</accession>
<evidence type="ECO:0000259" key="2">
    <source>
        <dbReference type="SMART" id="SM00849"/>
    </source>
</evidence>
<organism evidence="4 5">
    <name type="scientific">Candidatus Bipolaricaulis anaerobius</name>
    <dbReference type="NCBI Taxonomy" id="2026885"/>
    <lineage>
        <taxon>Bacteria</taxon>
        <taxon>Candidatus Bipolaricaulota</taxon>
        <taxon>Candidatus Bipolaricaulia</taxon>
        <taxon>Candidatus Bipolaricaulales</taxon>
        <taxon>Candidatus Bipolaricaulaceae</taxon>
        <taxon>Candidatus Bipolaricaulis</taxon>
    </lineage>
</organism>
<dbReference type="SUPFAM" id="SSF56281">
    <property type="entry name" value="Metallo-hydrolase/oxidoreductase"/>
    <property type="match status" value="1"/>
</dbReference>
<dbReference type="SMART" id="SM01027">
    <property type="entry name" value="Beta-Casp"/>
    <property type="match status" value="1"/>
</dbReference>
<dbReference type="InterPro" id="IPR001279">
    <property type="entry name" value="Metallo-B-lactamas"/>
</dbReference>
<dbReference type="InterPro" id="IPR011108">
    <property type="entry name" value="RMMBL"/>
</dbReference>
<dbReference type="EMBL" id="LS483254">
    <property type="protein sequence ID" value="SQD92511.1"/>
    <property type="molecule type" value="Genomic_DNA"/>
</dbReference>
<keyword evidence="1" id="KW-0378">Hydrolase</keyword>
<evidence type="ECO:0000313" key="5">
    <source>
        <dbReference type="Proteomes" id="UP000249818"/>
    </source>
</evidence>
<dbReference type="GO" id="GO:0004521">
    <property type="term" value="F:RNA endonuclease activity"/>
    <property type="evidence" value="ECO:0007669"/>
    <property type="project" value="TreeGrafter"/>
</dbReference>